<evidence type="ECO:0000259" key="1">
    <source>
        <dbReference type="Pfam" id="PF10593"/>
    </source>
</evidence>
<sequence length="921" mass="105551">MDEQKKVKILRMIDILLSDDSDVDKFSEEYLDSKIKFISEHFGYNLNSDEFEEIRRQLHHQYSIIMNDGWVISQDADYEDWYSNGPLTDSYWGRYKRYLLDDVGFSPSVVNAIDTSTSSIVNLLGDPKKNVSFAKKGLVIGDVQSGKTANYISVINKAADAGYKVIVLLTGTIEKLRKQTQARVDEGFIGDNTSDLERNAGRRCLIGVGRKDPSRNAVALTSTIKDFNKTTLINSNIRLDSLSSPLILVVKKNKTVLDRVYKYFRRETTDAIDSKINHSLLFIDDEADNASINTNSSDNSPTAINQYIRKILSLFVRSSYVGYTATPYANVFIEPSNSTDMYNADLFPRDYIYVLDSPSNYIGAREIYSVNGKYKSMYREIDDFEQYLPIKHKKDADVPYELPLSLKKAILSFFIINAIRDLRGNITSHRSMLVNVSRFIAIQNELSDRINIFVSNMKNAIQNYILLPSYDQYPLLQLLYDVYNSEFILPGKYKENSEINWETIKKQLIQSIENIKVESINGGNASRLLDYKVYEKGLRIIAVGGLSLSRGLTLEGLCVSYFYRNSVMYDTLMQMGRWFGYRHNYEDICQVWMSGESYSWYQHISDATDELRDEIRRCINDKNNKPIDVGIRVRSSEGALIVTARNKMRSAGDYEADISLNENYIETPYFSRSQQSIDGNVIQVKEFLELLKIKGYQLANPEAESLHNKSAKQILCVKKEYIVEFLKNIDTHSKNIKFDARQIAKLLEASTDEILESWDIAIAQGKSKRIQFDIFDEKIHVTERTAANICRDTIALNSRRLGTPGVVSSGLTEKEYKAFFKLLADSDPETNYSEVTIPDSRFFDLGFKRRPLLVIYLIDLKSSENITQNQPLVGLALGIPKLREPKALSYKYKVNVKWLQKYYDIDDDMLTEEDDLGEDDD</sequence>
<keyword evidence="3" id="KW-1185">Reference proteome</keyword>
<protein>
    <recommendedName>
        <fullName evidence="1">Putative endonuclease Z1 domain-containing protein</fullName>
    </recommendedName>
</protein>
<accession>A0ABX5C637</accession>
<feature type="domain" description="Putative endonuclease Z1" evidence="1">
    <location>
        <begin position="405"/>
        <end position="638"/>
    </location>
</feature>
<name>A0ABX5C637_9FIRM</name>
<dbReference type="EMBL" id="PPDD01000001">
    <property type="protein sequence ID" value="PQL58835.1"/>
    <property type="molecule type" value="Genomic_DNA"/>
</dbReference>
<reference evidence="2 3" key="1">
    <citation type="journal article" date="2018" name="Int. J. Syst. Evol. Microbiol.">
        <title>Veillonella infantium sp. nov., an anaerobic, Gram-stain-negative coccus isolated from tongue biofilm of a Thai child.</title>
        <authorList>
            <person name="Mashima I."/>
            <person name="Liao Y.C."/>
            <person name="Miyakawa H."/>
            <person name="Theodorea C.F."/>
            <person name="Thawboon B."/>
            <person name="Thaweboon S."/>
            <person name="Scannapieco F.A."/>
            <person name="Nakazawa F."/>
        </authorList>
    </citation>
    <scope>NUCLEOTIDE SEQUENCE [LARGE SCALE GENOMIC DNA]</scope>
    <source>
        <strain evidence="2 3">T11011-4</strain>
    </source>
</reference>
<dbReference type="Proteomes" id="UP000238899">
    <property type="component" value="Unassembled WGS sequence"/>
</dbReference>
<proteinExistence type="predicted"/>
<gene>
    <name evidence="2" type="ORF">VCHSUH03_01215</name>
</gene>
<dbReference type="InterPro" id="IPR018310">
    <property type="entry name" value="Put_endonuclease_Z1-dom"/>
</dbReference>
<evidence type="ECO:0000313" key="3">
    <source>
        <dbReference type="Proteomes" id="UP000238899"/>
    </source>
</evidence>
<dbReference type="RefSeq" id="WP_105093770.1">
    <property type="nucleotide sequence ID" value="NZ_PPDD01000001.1"/>
</dbReference>
<dbReference type="Pfam" id="PF10593">
    <property type="entry name" value="Z1"/>
    <property type="match status" value="1"/>
</dbReference>
<evidence type="ECO:0000313" key="2">
    <source>
        <dbReference type="EMBL" id="PQL58835.1"/>
    </source>
</evidence>
<comment type="caution">
    <text evidence="2">The sequence shown here is derived from an EMBL/GenBank/DDBJ whole genome shotgun (WGS) entry which is preliminary data.</text>
</comment>
<organism evidence="2 3">
    <name type="scientific">Veillonella infantium</name>
    <dbReference type="NCBI Taxonomy" id="1911679"/>
    <lineage>
        <taxon>Bacteria</taxon>
        <taxon>Bacillati</taxon>
        <taxon>Bacillota</taxon>
        <taxon>Negativicutes</taxon>
        <taxon>Veillonellales</taxon>
        <taxon>Veillonellaceae</taxon>
        <taxon>Veillonella</taxon>
    </lineage>
</organism>